<feature type="compositionally biased region" description="Polar residues" evidence="11">
    <location>
        <begin position="372"/>
        <end position="381"/>
    </location>
</feature>
<dbReference type="InterPro" id="IPR029752">
    <property type="entry name" value="D-isomer_DH_CS1"/>
</dbReference>
<reference evidence="14" key="2">
    <citation type="submission" date="2015-08" db="UniProtKB">
        <authorList>
            <consortium name="WormBaseParasite"/>
        </authorList>
    </citation>
    <scope>IDENTIFICATION</scope>
</reference>
<dbReference type="PANTHER" id="PTHR10953">
    <property type="entry name" value="UBIQUITIN-ACTIVATING ENZYME E1"/>
    <property type="match status" value="1"/>
</dbReference>
<feature type="domain" description="THIF-type NAD/FAD binding fold" evidence="12">
    <location>
        <begin position="68"/>
        <end position="317"/>
    </location>
</feature>
<evidence type="ECO:0000256" key="10">
    <source>
        <dbReference type="SAM" id="Coils"/>
    </source>
</evidence>
<dbReference type="Proteomes" id="UP000035680">
    <property type="component" value="Unassembled WGS sequence"/>
</dbReference>
<dbReference type="GO" id="GO:0046872">
    <property type="term" value="F:metal ion binding"/>
    <property type="evidence" value="ECO:0007669"/>
    <property type="project" value="UniProtKB-KW"/>
</dbReference>
<evidence type="ECO:0000256" key="11">
    <source>
        <dbReference type="SAM" id="MobiDB-lite"/>
    </source>
</evidence>
<keyword evidence="13" id="KW-1185">Reference proteome</keyword>
<dbReference type="Gene3D" id="3.40.50.720">
    <property type="entry name" value="NAD(P)-binding Rossmann-like Domain"/>
    <property type="match status" value="1"/>
</dbReference>
<dbReference type="PROSITE" id="PS00065">
    <property type="entry name" value="D_2_HYDROXYACID_DH_1"/>
    <property type="match status" value="1"/>
</dbReference>
<keyword evidence="4" id="KW-0547">Nucleotide-binding</keyword>
<dbReference type="SUPFAM" id="SSF69572">
    <property type="entry name" value="Activating enzymes of the ubiquitin-like proteins"/>
    <property type="match status" value="1"/>
</dbReference>
<evidence type="ECO:0000256" key="5">
    <source>
        <dbReference type="ARBA" id="ARBA00022786"/>
    </source>
</evidence>
<dbReference type="PANTHER" id="PTHR10953:SF9">
    <property type="entry name" value="UBIQUITIN-LIKE MODIFIER-ACTIVATING ENZYME 5"/>
    <property type="match status" value="1"/>
</dbReference>
<evidence type="ECO:0000313" key="13">
    <source>
        <dbReference type="Proteomes" id="UP000035680"/>
    </source>
</evidence>
<feature type="region of interest" description="Disordered" evidence="11">
    <location>
        <begin position="368"/>
        <end position="416"/>
    </location>
</feature>
<dbReference type="AlphaFoldDB" id="A0A0K0FGB3"/>
<keyword evidence="7" id="KW-0067">ATP-binding</keyword>
<dbReference type="InterPro" id="IPR035985">
    <property type="entry name" value="Ubiquitin-activating_enz"/>
</dbReference>
<dbReference type="STRING" id="75913.A0A0K0FGB3"/>
<evidence type="ECO:0000313" key="14">
    <source>
        <dbReference type="WBParaSite" id="SVE_0791400.1"/>
    </source>
</evidence>
<accession>A0A0K0FGB3</accession>
<evidence type="ECO:0000256" key="4">
    <source>
        <dbReference type="ARBA" id="ARBA00022741"/>
    </source>
</evidence>
<evidence type="ECO:0000256" key="9">
    <source>
        <dbReference type="ARBA" id="ARBA00063988"/>
    </source>
</evidence>
<evidence type="ECO:0000256" key="1">
    <source>
        <dbReference type="ARBA" id="ARBA00005339"/>
    </source>
</evidence>
<dbReference type="GO" id="GO:0005829">
    <property type="term" value="C:cytosol"/>
    <property type="evidence" value="ECO:0007669"/>
    <property type="project" value="TreeGrafter"/>
</dbReference>
<keyword evidence="5" id="KW-0833">Ubl conjugation pathway</keyword>
<dbReference type="FunFam" id="3.40.50.720:FF:000066">
    <property type="entry name" value="Putative ubiquitin-like modifier-activating enzyme 5"/>
    <property type="match status" value="1"/>
</dbReference>
<evidence type="ECO:0000256" key="6">
    <source>
        <dbReference type="ARBA" id="ARBA00022833"/>
    </source>
</evidence>
<keyword evidence="3" id="KW-0479">Metal-binding</keyword>
<protein>
    <recommendedName>
        <fullName evidence="2">Ubiquitin-like modifier-activating enzyme 5</fullName>
    </recommendedName>
</protein>
<feature type="coiled-coil region" evidence="10">
    <location>
        <begin position="4"/>
        <end position="31"/>
    </location>
</feature>
<evidence type="ECO:0000256" key="8">
    <source>
        <dbReference type="ARBA" id="ARBA00055657"/>
    </source>
</evidence>
<keyword evidence="6" id="KW-0862">Zinc</keyword>
<evidence type="ECO:0000256" key="3">
    <source>
        <dbReference type="ARBA" id="ARBA00022723"/>
    </source>
</evidence>
<dbReference type="InterPro" id="IPR045886">
    <property type="entry name" value="ThiF/MoeB/HesA"/>
</dbReference>
<proteinExistence type="inferred from homology"/>
<dbReference type="GO" id="GO:0071569">
    <property type="term" value="P:protein ufmylation"/>
    <property type="evidence" value="ECO:0007669"/>
    <property type="project" value="TreeGrafter"/>
</dbReference>
<dbReference type="InterPro" id="IPR000594">
    <property type="entry name" value="ThiF_NAD_FAD-bd"/>
</dbReference>
<evidence type="ECO:0000256" key="2">
    <source>
        <dbReference type="ARBA" id="ARBA00016279"/>
    </source>
</evidence>
<keyword evidence="10" id="KW-0175">Coiled coil</keyword>
<reference evidence="13" key="1">
    <citation type="submission" date="2014-07" db="EMBL/GenBank/DDBJ databases">
        <authorList>
            <person name="Martin A.A"/>
            <person name="De Silva N."/>
        </authorList>
    </citation>
    <scope>NUCLEOTIDE SEQUENCE</scope>
</reference>
<name>A0A0K0FGB3_STRVS</name>
<organism evidence="13 14">
    <name type="scientific">Strongyloides venezuelensis</name>
    <name type="common">Threadworm</name>
    <dbReference type="NCBI Taxonomy" id="75913"/>
    <lineage>
        <taxon>Eukaryota</taxon>
        <taxon>Metazoa</taxon>
        <taxon>Ecdysozoa</taxon>
        <taxon>Nematoda</taxon>
        <taxon>Chromadorea</taxon>
        <taxon>Rhabditida</taxon>
        <taxon>Tylenchina</taxon>
        <taxon>Panagrolaimomorpha</taxon>
        <taxon>Strongyloidoidea</taxon>
        <taxon>Strongyloididae</taxon>
        <taxon>Strongyloides</taxon>
    </lineage>
</organism>
<comment type="subunit">
    <text evidence="9">Interacts with ufc-1.</text>
</comment>
<dbReference type="Pfam" id="PF00899">
    <property type="entry name" value="ThiF"/>
    <property type="match status" value="1"/>
</dbReference>
<dbReference type="CDD" id="cd00757">
    <property type="entry name" value="ThiF_MoeB_HesA_family"/>
    <property type="match status" value="1"/>
</dbReference>
<dbReference type="GO" id="GO:0071566">
    <property type="term" value="F:UFM1 activating enzyme activity"/>
    <property type="evidence" value="ECO:0007669"/>
    <property type="project" value="TreeGrafter"/>
</dbReference>
<dbReference type="WBParaSite" id="SVE_0791400.1">
    <property type="protein sequence ID" value="SVE_0791400.1"/>
    <property type="gene ID" value="SVE_0791400"/>
</dbReference>
<evidence type="ECO:0000256" key="7">
    <source>
        <dbReference type="ARBA" id="ARBA00022840"/>
    </source>
</evidence>
<dbReference type="GO" id="GO:0005524">
    <property type="term" value="F:ATP binding"/>
    <property type="evidence" value="ECO:0007669"/>
    <property type="project" value="UniProtKB-KW"/>
</dbReference>
<comment type="similarity">
    <text evidence="1">Belongs to the ubiquitin-activating E1 family. UBA5 subfamily.</text>
</comment>
<comment type="function">
    <text evidence="8">E1-like enzyme which activates ufm-1. Required for interaction between ufm-1 and ufc-1.</text>
</comment>
<sequence length="416" mass="46530">MNPVEECHKTVLELKNKMISLRKELAVLNTSAGEVLDSKKEINVPESQPLYREKIDKMSSEVVDSNPYSRLMALKRMGIVDNYEMIREKSVAVVGVGGVGSVVAEMLTRCGIGKLILFDYDKVELANMNRLFYQPHQSGLSKVDAAKDTLMHINPDVIIECFNMNITTVSNFNIFVDTINKGGIDGKKIDLVLSCVDNFEARMTVNTACNENNQIWMESGVSENAVSGHIQYIEPGKTACFACLPPLIVASNIDEKTLKKDGVCAASLPTTMAVIAGMLVQNALKYLLKFGTVSNYVGYNALVDFFPKEEMLPNPQCDDRYCVIRQKEYQERKLLEPKEEVVEKNDKPVVHEENEWGITLVDESTVNEEKNSLPTLSSGLTYSYDLPKQKSEEDKEETQPTQNVNLSDLMAQLKSM</sequence>
<evidence type="ECO:0000259" key="12">
    <source>
        <dbReference type="Pfam" id="PF00899"/>
    </source>
</evidence>